<dbReference type="Proteomes" id="UP000267516">
    <property type="component" value="Segment"/>
</dbReference>
<organism evidence="1">
    <name type="scientific">White spot syndrome virus</name>
    <dbReference type="NCBI Taxonomy" id="342409"/>
    <lineage>
        <taxon>Viruses</taxon>
        <taxon>Viruses incertae sedis</taxon>
        <taxon>Naldaviricetes</taxon>
        <taxon>Nimaviridae</taxon>
        <taxon>Whispovirus</taxon>
    </lineage>
</organism>
<name>A0A2D3I5X8_9VIRU</name>
<dbReference type="EMBL" id="MF768985">
    <property type="protein sequence ID" value="ATU83783.1"/>
    <property type="molecule type" value="Genomic_DNA"/>
</dbReference>
<proteinExistence type="predicted"/>
<evidence type="ECO:0000313" key="1">
    <source>
        <dbReference type="EMBL" id="ATU83783.1"/>
    </source>
</evidence>
<accession>A0A2D3I5X8</accession>
<protein>
    <submittedName>
        <fullName evidence="1">ORF1256</fullName>
    </submittedName>
</protein>
<sequence length="85" mass="8890">MMTPLGLVWSTTLRCAPLDACTRATAAGPKNPATTEAPTTIVTFPKLFINTVTALPSFFPNTESVAFDSSVSLISLPALSGFSVK</sequence>
<reference evidence="1" key="1">
    <citation type="journal article" date="2018" name="Aquaculture">
        <title>Complete genome sequence of a white spot syndrome virus associated with a disease incursion in Australia.</title>
        <authorList>
            <person name="Oakey J."/>
            <person name="Smith C.S."/>
        </authorList>
    </citation>
    <scope>NUCLEOTIDE SEQUENCE [LARGE SCALE GENOMIC DNA]</scope>
    <source>
        <strain evidence="1">WSSV-AU</strain>
    </source>
</reference>